<comment type="subcellular location">
    <subcellularLocation>
        <location evidence="2">Cell membrane</location>
        <topology evidence="2">Multi-pass membrane protein</topology>
    </subcellularLocation>
</comment>
<feature type="coiled-coil region" evidence="13">
    <location>
        <begin position="320"/>
        <end position="361"/>
    </location>
</feature>
<keyword evidence="8 16" id="KW-0418">Kinase</keyword>
<evidence type="ECO:0000256" key="2">
    <source>
        <dbReference type="ARBA" id="ARBA00004651"/>
    </source>
</evidence>
<keyword evidence="13" id="KW-0175">Coiled coil</keyword>
<name>A0A5B8KYG8_9HYPH</name>
<evidence type="ECO:0000259" key="15">
    <source>
        <dbReference type="PROSITE" id="PS50109"/>
    </source>
</evidence>
<dbReference type="InterPro" id="IPR029151">
    <property type="entry name" value="Sensor-like_sf"/>
</dbReference>
<dbReference type="EMBL" id="CP042301">
    <property type="protein sequence ID" value="QDZ00665.1"/>
    <property type="molecule type" value="Genomic_DNA"/>
</dbReference>
<dbReference type="InterPro" id="IPR017055">
    <property type="entry name" value="Sig_transdc_His_kinase_DctB"/>
</dbReference>
<evidence type="ECO:0000256" key="14">
    <source>
        <dbReference type="SAM" id="Phobius"/>
    </source>
</evidence>
<gene>
    <name evidence="16" type="ORF">FQ775_09880</name>
</gene>
<dbReference type="KEGG" id="niy:FQ775_09880"/>
<dbReference type="PANTHER" id="PTHR43065">
    <property type="entry name" value="SENSOR HISTIDINE KINASE"/>
    <property type="match status" value="1"/>
</dbReference>
<dbReference type="Gene3D" id="3.30.565.10">
    <property type="entry name" value="Histidine kinase-like ATPase, C-terminal domain"/>
    <property type="match status" value="1"/>
</dbReference>
<dbReference type="Proteomes" id="UP000321389">
    <property type="component" value="Chromosome"/>
</dbReference>
<dbReference type="PANTHER" id="PTHR43065:SF46">
    <property type="entry name" value="C4-DICARBOXYLATE TRANSPORT SENSOR PROTEIN DCTB"/>
    <property type="match status" value="1"/>
</dbReference>
<dbReference type="PIRSF" id="PIRSF036431">
    <property type="entry name" value="STHK_DctB"/>
    <property type="match status" value="1"/>
</dbReference>
<dbReference type="InterPro" id="IPR036890">
    <property type="entry name" value="HATPase_C_sf"/>
</dbReference>
<evidence type="ECO:0000256" key="8">
    <source>
        <dbReference type="ARBA" id="ARBA00022777"/>
    </source>
</evidence>
<dbReference type="InterPro" id="IPR033479">
    <property type="entry name" value="dCache_1"/>
</dbReference>
<dbReference type="SMART" id="SM00387">
    <property type="entry name" value="HATPase_c"/>
    <property type="match status" value="1"/>
</dbReference>
<evidence type="ECO:0000256" key="4">
    <source>
        <dbReference type="ARBA" id="ARBA00022475"/>
    </source>
</evidence>
<dbReference type="SUPFAM" id="SSF103190">
    <property type="entry name" value="Sensory domain-like"/>
    <property type="match status" value="1"/>
</dbReference>
<dbReference type="Gene3D" id="6.10.250.3020">
    <property type="match status" value="1"/>
</dbReference>
<feature type="domain" description="Histidine kinase" evidence="15">
    <location>
        <begin position="377"/>
        <end position="589"/>
    </location>
</feature>
<dbReference type="OrthoDB" id="9805722at2"/>
<proteinExistence type="predicted"/>
<evidence type="ECO:0000256" key="6">
    <source>
        <dbReference type="ARBA" id="ARBA00022692"/>
    </source>
</evidence>
<organism evidence="16 17">
    <name type="scientific">Nitratireductor mangrovi</name>
    <dbReference type="NCBI Taxonomy" id="2599600"/>
    <lineage>
        <taxon>Bacteria</taxon>
        <taxon>Pseudomonadati</taxon>
        <taxon>Pseudomonadota</taxon>
        <taxon>Alphaproteobacteria</taxon>
        <taxon>Hyphomicrobiales</taxon>
        <taxon>Phyllobacteriaceae</taxon>
        <taxon>Nitratireductor</taxon>
    </lineage>
</organism>
<dbReference type="SUPFAM" id="SSF55874">
    <property type="entry name" value="ATPase domain of HSP90 chaperone/DNA topoisomerase II/histidine kinase"/>
    <property type="match status" value="1"/>
</dbReference>
<dbReference type="Pfam" id="PF02743">
    <property type="entry name" value="dCache_1"/>
    <property type="match status" value="1"/>
</dbReference>
<dbReference type="Gene3D" id="1.10.287.130">
    <property type="match status" value="1"/>
</dbReference>
<dbReference type="GO" id="GO:0004673">
    <property type="term" value="F:protein histidine kinase activity"/>
    <property type="evidence" value="ECO:0007669"/>
    <property type="project" value="UniProtKB-EC"/>
</dbReference>
<dbReference type="GO" id="GO:0005524">
    <property type="term" value="F:ATP binding"/>
    <property type="evidence" value="ECO:0007669"/>
    <property type="project" value="UniProtKB-KW"/>
</dbReference>
<evidence type="ECO:0000256" key="11">
    <source>
        <dbReference type="ARBA" id="ARBA00023012"/>
    </source>
</evidence>
<evidence type="ECO:0000313" key="16">
    <source>
        <dbReference type="EMBL" id="QDZ00665.1"/>
    </source>
</evidence>
<protein>
    <recommendedName>
        <fullName evidence="3">histidine kinase</fullName>
        <ecNumber evidence="3">2.7.13.3</ecNumber>
    </recommendedName>
</protein>
<keyword evidence="6 14" id="KW-0812">Transmembrane</keyword>
<keyword evidence="7" id="KW-0547">Nucleotide-binding</keyword>
<evidence type="ECO:0000256" key="10">
    <source>
        <dbReference type="ARBA" id="ARBA00022989"/>
    </source>
</evidence>
<evidence type="ECO:0000256" key="1">
    <source>
        <dbReference type="ARBA" id="ARBA00000085"/>
    </source>
</evidence>
<dbReference type="AlphaFoldDB" id="A0A5B8KYG8"/>
<evidence type="ECO:0000256" key="13">
    <source>
        <dbReference type="SAM" id="Coils"/>
    </source>
</evidence>
<dbReference type="GO" id="GO:0005886">
    <property type="term" value="C:plasma membrane"/>
    <property type="evidence" value="ECO:0007669"/>
    <property type="project" value="UniProtKB-SubCell"/>
</dbReference>
<evidence type="ECO:0000256" key="5">
    <source>
        <dbReference type="ARBA" id="ARBA00022679"/>
    </source>
</evidence>
<dbReference type="InterPro" id="IPR005467">
    <property type="entry name" value="His_kinase_dom"/>
</dbReference>
<keyword evidence="5" id="KW-0808">Transferase</keyword>
<dbReference type="EC" id="2.7.13.3" evidence="3"/>
<dbReference type="InterPro" id="IPR004358">
    <property type="entry name" value="Sig_transdc_His_kin-like_C"/>
</dbReference>
<evidence type="ECO:0000256" key="3">
    <source>
        <dbReference type="ARBA" id="ARBA00012438"/>
    </source>
</evidence>
<keyword evidence="4" id="KW-1003">Cell membrane</keyword>
<evidence type="ECO:0000313" key="17">
    <source>
        <dbReference type="Proteomes" id="UP000321389"/>
    </source>
</evidence>
<evidence type="ECO:0000256" key="9">
    <source>
        <dbReference type="ARBA" id="ARBA00022840"/>
    </source>
</evidence>
<dbReference type="PROSITE" id="PS50109">
    <property type="entry name" value="HIS_KIN"/>
    <property type="match status" value="1"/>
</dbReference>
<dbReference type="PRINTS" id="PR00344">
    <property type="entry name" value="BCTRLSENSOR"/>
</dbReference>
<keyword evidence="9" id="KW-0067">ATP-binding</keyword>
<keyword evidence="10 14" id="KW-1133">Transmembrane helix</keyword>
<comment type="catalytic activity">
    <reaction evidence="1">
        <text>ATP + protein L-histidine = ADP + protein N-phospho-L-histidine.</text>
        <dbReference type="EC" id="2.7.13.3"/>
    </reaction>
</comment>
<sequence length="596" mass="63658">MKKPPPLGRITILAAIALAIAAATLSAWLAASETGRRGLQTTLDDELQVLARSVESEIERFRYLPAVVGRDGRIVAALTGGTGAAAGANRYLAEVRDDTRADELYVMTPDGLTVAASNHDEETSFVGRNYRFRPYFQDALAKGEGRYYAVGVTTRKPGYFLSSAVRQNGSVIGVAVVKVDMAGIEAAWRNSSIFAVLADSDGVVFLTGHAPWKYRPLHALSDTALDDIARTRKYDGVDLATATPIFGDGTGLPADTAIGADAQSHILRSIAIPADGWRLIGARSLAPIQTSALLVAGMAALAGMLACSIGFYLRQRRQLVRAKLNEHDRLERRVEERTAELHREVEDRRRAEEELRATQATLIQTAKLAALGRMSAAIVHEVSQPLSALENTLATAGVLAERGEAGAAGGKMQAAREMARRIQRTVKLLRSFARKEPGAREPVSVERSIAEAVELARHRADQDGVGIVIEPVPALTVMANAVRLEQVVLNLLVNALDAVSGTEDPAIQISAAERDGMVEIRVHDNGPGIPAELRERIAEPFFTTKQTGEGLGLGLSISRAIVGEFGGALTFESEEGQGSTFVVSLPAAAAVREAAE</sequence>
<dbReference type="GO" id="GO:0000160">
    <property type="term" value="P:phosphorelay signal transduction system"/>
    <property type="evidence" value="ECO:0007669"/>
    <property type="project" value="UniProtKB-KW"/>
</dbReference>
<accession>A0A5B8KYG8</accession>
<keyword evidence="11" id="KW-0902">Two-component regulatory system</keyword>
<evidence type="ECO:0000256" key="7">
    <source>
        <dbReference type="ARBA" id="ARBA00022741"/>
    </source>
</evidence>
<keyword evidence="17" id="KW-1185">Reference proteome</keyword>
<reference evidence="16" key="1">
    <citation type="submission" date="2020-04" db="EMBL/GenBank/DDBJ databases">
        <title>Nitratireductor sp. nov. isolated from mangrove soil.</title>
        <authorList>
            <person name="Ye Y."/>
        </authorList>
    </citation>
    <scope>NUCLEOTIDE SEQUENCE</scope>
    <source>
        <strain evidence="16">SY7</strain>
    </source>
</reference>
<keyword evidence="12 14" id="KW-0472">Membrane</keyword>
<dbReference type="InterPro" id="IPR003594">
    <property type="entry name" value="HATPase_dom"/>
</dbReference>
<dbReference type="Gene3D" id="3.30.450.20">
    <property type="entry name" value="PAS domain"/>
    <property type="match status" value="2"/>
</dbReference>
<dbReference type="RefSeq" id="WP_146299311.1">
    <property type="nucleotide sequence ID" value="NZ_CP042301.2"/>
</dbReference>
<feature type="transmembrane region" description="Helical" evidence="14">
    <location>
        <begin position="292"/>
        <end position="313"/>
    </location>
</feature>
<evidence type="ECO:0000256" key="12">
    <source>
        <dbReference type="ARBA" id="ARBA00023136"/>
    </source>
</evidence>
<dbReference type="Pfam" id="PF02518">
    <property type="entry name" value="HATPase_c"/>
    <property type="match status" value="1"/>
</dbReference>